<dbReference type="PANTHER" id="PTHR22604:SF105">
    <property type="entry name" value="TRANS-1,2-DIHYDROBENZENE-1,2-DIOL DEHYDROGENASE"/>
    <property type="match status" value="1"/>
</dbReference>
<dbReference type="AlphaFoldDB" id="A0A1Y1ZEM5"/>
<evidence type="ECO:0000256" key="4">
    <source>
        <dbReference type="ARBA" id="ARBA00042988"/>
    </source>
</evidence>
<evidence type="ECO:0000259" key="6">
    <source>
        <dbReference type="Pfam" id="PF01408"/>
    </source>
</evidence>
<evidence type="ECO:0000313" key="9">
    <source>
        <dbReference type="Proteomes" id="UP000193144"/>
    </source>
</evidence>
<keyword evidence="9" id="KW-1185">Reference proteome</keyword>
<feature type="domain" description="GFO/IDH/MocA-like oxidoreductase" evidence="7">
    <location>
        <begin position="182"/>
        <end position="263"/>
    </location>
</feature>
<proteinExistence type="inferred from homology"/>
<dbReference type="SUPFAM" id="SSF51735">
    <property type="entry name" value="NAD(P)-binding Rossmann-fold domains"/>
    <property type="match status" value="1"/>
</dbReference>
<dbReference type="InterPro" id="IPR055170">
    <property type="entry name" value="GFO_IDH_MocA-like_dom"/>
</dbReference>
<reference evidence="8 9" key="1">
    <citation type="submission" date="2016-07" db="EMBL/GenBank/DDBJ databases">
        <title>Pervasive Adenine N6-methylation of Active Genes in Fungi.</title>
        <authorList>
            <consortium name="DOE Joint Genome Institute"/>
            <person name="Mondo S.J."/>
            <person name="Dannebaum R.O."/>
            <person name="Kuo R.C."/>
            <person name="Labutti K."/>
            <person name="Haridas S."/>
            <person name="Kuo A."/>
            <person name="Salamov A."/>
            <person name="Ahrendt S.R."/>
            <person name="Lipzen A."/>
            <person name="Sullivan W."/>
            <person name="Andreopoulos W.B."/>
            <person name="Clum A."/>
            <person name="Lindquist E."/>
            <person name="Daum C."/>
            <person name="Ramamoorthy G.K."/>
            <person name="Gryganskyi A."/>
            <person name="Culley D."/>
            <person name="Magnuson J.K."/>
            <person name="James T.Y."/>
            <person name="O'Malley M.A."/>
            <person name="Stajich J.E."/>
            <person name="Spatafora J.W."/>
            <person name="Visel A."/>
            <person name="Grigoriev I.V."/>
        </authorList>
    </citation>
    <scope>NUCLEOTIDE SEQUENCE [LARGE SCALE GENOMIC DNA]</scope>
    <source>
        <strain evidence="8 9">CBS 115471</strain>
    </source>
</reference>
<evidence type="ECO:0000256" key="2">
    <source>
        <dbReference type="ARBA" id="ARBA00023002"/>
    </source>
</evidence>
<protein>
    <recommendedName>
        <fullName evidence="3">D-xylose 1-dehydrogenase (NADP(+), D-xylono-1,5-lactone-forming)</fullName>
        <ecNumber evidence="3">1.1.1.179</ecNumber>
    </recommendedName>
    <alternativeName>
        <fullName evidence="4">D-xylose-NADP dehydrogenase</fullName>
    </alternativeName>
</protein>
<accession>A0A1Y1ZEM5</accession>
<dbReference type="STRING" id="1231657.A0A1Y1ZEM5"/>
<feature type="domain" description="Gfo/Idh/MocA-like oxidoreductase N-terminal" evidence="6">
    <location>
        <begin position="24"/>
        <end position="131"/>
    </location>
</feature>
<name>A0A1Y1ZEM5_9PLEO</name>
<dbReference type="InterPro" id="IPR050984">
    <property type="entry name" value="Gfo/Idh/MocA_domain"/>
</dbReference>
<dbReference type="Proteomes" id="UP000193144">
    <property type="component" value="Unassembled WGS sequence"/>
</dbReference>
<sequence>MLSFFRRLYKIFYPPVAPKSSDALRFGILGAANIAPQALIVPAKSHSEVIVAAVAARDQKKAEAYAKKHGIPVVHKSYDDLISDPSLDCIYVPLPNGLHYEWALKALKAGKHVLLEKPSVSNAAEAKSLFRHPILSKPNAPVLLEAFHYRFHPAWQYFLTLFNPEDVQEVEVMNYLAAGIFPRDDIRFNYALSGGTLMDFGAYAVSTIRQIFGAEPTSVKSASFRPMPEGFDKNADEAVYASYEFPNGGTAKITADLQARGGYWAPGMTKDWPRLAGAFPTLFVKLKPKEESVDGGLVKVTAKSIVFHCYMGPHLYHRLDIAITTELKDPSKDGKVVKSEKKTEYKKAYKWQDNGERKGEEWWATYRYQLEEFVNRVKNRKGSGVWVDAEESVRQMEMIDATYEKMGLPIRPTSNALE</sequence>
<evidence type="ECO:0000256" key="3">
    <source>
        <dbReference type="ARBA" id="ARBA00038984"/>
    </source>
</evidence>
<dbReference type="EC" id="1.1.1.179" evidence="3"/>
<gene>
    <name evidence="8" type="ORF">BCR34DRAFT_569521</name>
</gene>
<comment type="similarity">
    <text evidence="1">Belongs to the Gfo/Idh/MocA family.</text>
</comment>
<dbReference type="OrthoDB" id="6417021at2759"/>
<dbReference type="Pfam" id="PF01408">
    <property type="entry name" value="GFO_IDH_MocA"/>
    <property type="match status" value="1"/>
</dbReference>
<organism evidence="8 9">
    <name type="scientific">Clohesyomyces aquaticus</name>
    <dbReference type="NCBI Taxonomy" id="1231657"/>
    <lineage>
        <taxon>Eukaryota</taxon>
        <taxon>Fungi</taxon>
        <taxon>Dikarya</taxon>
        <taxon>Ascomycota</taxon>
        <taxon>Pezizomycotina</taxon>
        <taxon>Dothideomycetes</taxon>
        <taxon>Pleosporomycetidae</taxon>
        <taxon>Pleosporales</taxon>
        <taxon>Lindgomycetaceae</taxon>
        <taxon>Clohesyomyces</taxon>
    </lineage>
</organism>
<evidence type="ECO:0000256" key="5">
    <source>
        <dbReference type="ARBA" id="ARBA00049233"/>
    </source>
</evidence>
<dbReference type="SUPFAM" id="SSF55347">
    <property type="entry name" value="Glyceraldehyde-3-phosphate dehydrogenase-like, C-terminal domain"/>
    <property type="match status" value="1"/>
</dbReference>
<dbReference type="Gene3D" id="3.30.360.10">
    <property type="entry name" value="Dihydrodipicolinate Reductase, domain 2"/>
    <property type="match status" value="1"/>
</dbReference>
<dbReference type="InterPro" id="IPR000683">
    <property type="entry name" value="Gfo/Idh/MocA-like_OxRdtase_N"/>
</dbReference>
<dbReference type="Gene3D" id="3.40.50.720">
    <property type="entry name" value="NAD(P)-binding Rossmann-like Domain"/>
    <property type="match status" value="1"/>
</dbReference>
<dbReference type="GO" id="GO:0047837">
    <property type="term" value="F:D-xylose 1-dehydrogenase (NADP+) activity"/>
    <property type="evidence" value="ECO:0007669"/>
    <property type="project" value="UniProtKB-EC"/>
</dbReference>
<dbReference type="Pfam" id="PF22725">
    <property type="entry name" value="GFO_IDH_MocA_C3"/>
    <property type="match status" value="1"/>
</dbReference>
<evidence type="ECO:0000256" key="1">
    <source>
        <dbReference type="ARBA" id="ARBA00010928"/>
    </source>
</evidence>
<dbReference type="EMBL" id="MCFA01000096">
    <property type="protein sequence ID" value="ORY08732.1"/>
    <property type="molecule type" value="Genomic_DNA"/>
</dbReference>
<dbReference type="InterPro" id="IPR036291">
    <property type="entry name" value="NAD(P)-bd_dom_sf"/>
</dbReference>
<evidence type="ECO:0000259" key="7">
    <source>
        <dbReference type="Pfam" id="PF22725"/>
    </source>
</evidence>
<dbReference type="GO" id="GO:0000166">
    <property type="term" value="F:nucleotide binding"/>
    <property type="evidence" value="ECO:0007669"/>
    <property type="project" value="InterPro"/>
</dbReference>
<comment type="caution">
    <text evidence="8">The sequence shown here is derived from an EMBL/GenBank/DDBJ whole genome shotgun (WGS) entry which is preliminary data.</text>
</comment>
<dbReference type="PANTHER" id="PTHR22604">
    <property type="entry name" value="OXIDOREDUCTASES"/>
    <property type="match status" value="1"/>
</dbReference>
<comment type="catalytic activity">
    <reaction evidence="5">
        <text>D-xylose + NADP(+) = D-xylono-1,5-lactone + NADPH + H(+)</text>
        <dbReference type="Rhea" id="RHEA:22000"/>
        <dbReference type="ChEBI" id="CHEBI:15378"/>
        <dbReference type="ChEBI" id="CHEBI:15867"/>
        <dbReference type="ChEBI" id="CHEBI:53455"/>
        <dbReference type="ChEBI" id="CHEBI:57783"/>
        <dbReference type="ChEBI" id="CHEBI:58349"/>
        <dbReference type="EC" id="1.1.1.179"/>
    </reaction>
</comment>
<evidence type="ECO:0000313" key="8">
    <source>
        <dbReference type="EMBL" id="ORY08732.1"/>
    </source>
</evidence>
<keyword evidence="2" id="KW-0560">Oxidoreductase</keyword>